<keyword evidence="2" id="KW-0732">Signal</keyword>
<dbReference type="Gene3D" id="2.120.10.80">
    <property type="entry name" value="Kelch-type beta propeller"/>
    <property type="match status" value="2"/>
</dbReference>
<feature type="compositionally biased region" description="Low complexity" evidence="1">
    <location>
        <begin position="336"/>
        <end position="348"/>
    </location>
</feature>
<dbReference type="STRING" id="497964.CfE428DRAFT_1757"/>
<dbReference type="InterPro" id="IPR018391">
    <property type="entry name" value="PQQ_b-propeller_rpt"/>
</dbReference>
<feature type="chain" id="PRO_5002802226" evidence="2">
    <location>
        <begin position="24"/>
        <end position="761"/>
    </location>
</feature>
<dbReference type="SMART" id="SM00612">
    <property type="entry name" value="Kelch"/>
    <property type="match status" value="2"/>
</dbReference>
<proteinExistence type="predicted"/>
<keyword evidence="5" id="KW-1185">Reference proteome</keyword>
<dbReference type="SMART" id="SM00564">
    <property type="entry name" value="PQQ"/>
    <property type="match status" value="5"/>
</dbReference>
<dbReference type="SUPFAM" id="SSF50998">
    <property type="entry name" value="Quinoprotein alcohol dehydrogenase-like"/>
    <property type="match status" value="1"/>
</dbReference>
<dbReference type="RefSeq" id="WP_006979083.1">
    <property type="nucleotide sequence ID" value="NZ_ABVL01000004.1"/>
</dbReference>
<gene>
    <name evidence="4" type="ORF">CfE428DRAFT_1757</name>
</gene>
<dbReference type="PANTHER" id="PTHR34512">
    <property type="entry name" value="CELL SURFACE PROTEIN"/>
    <property type="match status" value="1"/>
</dbReference>
<dbReference type="eggNOG" id="COG3055">
    <property type="taxonomic scope" value="Bacteria"/>
</dbReference>
<feature type="domain" description="Pyrrolo-quinoline quinone repeat" evidence="3">
    <location>
        <begin position="428"/>
        <end position="683"/>
    </location>
</feature>
<dbReference type="Gene3D" id="2.130.10.10">
    <property type="entry name" value="YVTN repeat-like/Quinoprotein amine dehydrogenase"/>
    <property type="match status" value="1"/>
</dbReference>
<evidence type="ECO:0000256" key="1">
    <source>
        <dbReference type="SAM" id="MobiDB-lite"/>
    </source>
</evidence>
<feature type="signal peptide" evidence="2">
    <location>
        <begin position="1"/>
        <end position="23"/>
    </location>
</feature>
<dbReference type="InterPro" id="IPR006652">
    <property type="entry name" value="Kelch_1"/>
</dbReference>
<dbReference type="InterPro" id="IPR002372">
    <property type="entry name" value="PQQ_rpt_dom"/>
</dbReference>
<evidence type="ECO:0000259" key="3">
    <source>
        <dbReference type="Pfam" id="PF13360"/>
    </source>
</evidence>
<evidence type="ECO:0000256" key="2">
    <source>
        <dbReference type="SAM" id="SignalP"/>
    </source>
</evidence>
<comment type="caution">
    <text evidence="4">The sequence shown here is derived from an EMBL/GenBank/DDBJ whole genome shotgun (WGS) entry which is preliminary data.</text>
</comment>
<dbReference type="PANTHER" id="PTHR34512:SF30">
    <property type="entry name" value="OUTER MEMBRANE PROTEIN ASSEMBLY FACTOR BAMB"/>
    <property type="match status" value="1"/>
</dbReference>
<name>B4CYL9_9BACT</name>
<organism evidence="4 5">
    <name type="scientific">Chthoniobacter flavus Ellin428</name>
    <dbReference type="NCBI Taxonomy" id="497964"/>
    <lineage>
        <taxon>Bacteria</taxon>
        <taxon>Pseudomonadati</taxon>
        <taxon>Verrucomicrobiota</taxon>
        <taxon>Spartobacteria</taxon>
        <taxon>Chthoniobacterales</taxon>
        <taxon>Chthoniobacteraceae</taxon>
        <taxon>Chthoniobacter</taxon>
    </lineage>
</organism>
<dbReference type="Gene3D" id="2.40.10.480">
    <property type="match status" value="1"/>
</dbReference>
<dbReference type="AlphaFoldDB" id="B4CYL9"/>
<dbReference type="InterPro" id="IPR015915">
    <property type="entry name" value="Kelch-typ_b-propeller"/>
</dbReference>
<dbReference type="EMBL" id="ABVL01000004">
    <property type="protein sequence ID" value="EDY20560.1"/>
    <property type="molecule type" value="Genomic_DNA"/>
</dbReference>
<evidence type="ECO:0000313" key="5">
    <source>
        <dbReference type="Proteomes" id="UP000005824"/>
    </source>
</evidence>
<feature type="region of interest" description="Disordered" evidence="1">
    <location>
        <begin position="336"/>
        <end position="393"/>
    </location>
</feature>
<dbReference type="Pfam" id="PF13360">
    <property type="entry name" value="PQQ_2"/>
    <property type="match status" value="1"/>
</dbReference>
<reference evidence="4 5" key="1">
    <citation type="journal article" date="2011" name="J. Bacteriol.">
        <title>Genome sequence of Chthoniobacter flavus Ellin428, an aerobic heterotrophic soil bacterium.</title>
        <authorList>
            <person name="Kant R."/>
            <person name="van Passel M.W."/>
            <person name="Palva A."/>
            <person name="Lucas S."/>
            <person name="Lapidus A."/>
            <person name="Glavina Del Rio T."/>
            <person name="Dalin E."/>
            <person name="Tice H."/>
            <person name="Bruce D."/>
            <person name="Goodwin L."/>
            <person name="Pitluck S."/>
            <person name="Larimer F.W."/>
            <person name="Land M.L."/>
            <person name="Hauser L."/>
            <person name="Sangwan P."/>
            <person name="de Vos W.M."/>
            <person name="Janssen P.H."/>
            <person name="Smidt H."/>
        </authorList>
    </citation>
    <scope>NUCLEOTIDE SEQUENCE [LARGE SCALE GENOMIC DNA]</scope>
    <source>
        <strain evidence="4 5">Ellin428</strain>
    </source>
</reference>
<sequence length="761" mass="81781" precursor="true">MNPIPRLLVALCALFFLTLPAAAESGGLPPMPEPVTSFGATIDGGWLYVYGGNTGKAHEFNKECVKGDFFRLQMPSGKTWESLPGGLSLLSCSLVTYEGKVIRIGGMTARNEKGAKDDLLSTDEVMRFDPATGKWELLTPLPQPRSSGDAAILDHTIYVGGGWNLSGKGGGGANTHWYDTLLTFDLKAPEKGWQSQSQPFQRRALAAVAHAGRIWFIGGIDNHDELARNVDWFDPATGEWGKGPDLPDDTMAGFGVAACEQGGKLYATPFSGKVLALSADGQQWQEVTKLNPPRFFHRLLPLPDGRLAAVGGSNHQGHVGELELISLEAKTSAAAPAASSAPADPPVAKGASTGASVQQPSEPGGAAWPQWRGPNRDGIAPETGWRKDWPADGPPKLWSVQVGMGLSAPVVADGRLIAQGNDGNGTDTIFAFDAATGNELWHFSLPCKSNAYGMEIVPNGPAATPTISGGRVFALTREGDFVCLDVSNGKLAWQKHLKDIGGRRPVYGYAQSPLVADGRVFLDIGAKPGRVGSTAALDATTGELKWKAGSGEAGYSSARMFERDGHQFVVMLKGEALDVFDPADGHVLWSYHITGRDYTNSLTPVFVGHRILVSNSSEPFARLLDWDLAAEPNVRVAWKNQQFALLFNNPILYRDCLFAFNEKRRSVTEFTCLNAETGEAHWVTDTVPIGTFILSDDHWIFLTREGEVVLAPASVTELKPAARFKALDGKCYATPTLANGRLFVRDNAGTLNAYDLRVPGR</sequence>
<evidence type="ECO:0000313" key="4">
    <source>
        <dbReference type="EMBL" id="EDY20560.1"/>
    </source>
</evidence>
<dbReference type="Pfam" id="PF01344">
    <property type="entry name" value="Kelch_1"/>
    <property type="match status" value="1"/>
</dbReference>
<dbReference type="InterPro" id="IPR011047">
    <property type="entry name" value="Quinoprotein_ADH-like_sf"/>
</dbReference>
<dbReference type="InParanoid" id="B4CYL9"/>
<protein>
    <submittedName>
        <fullName evidence="4">Kelch repeat-containing protein</fullName>
    </submittedName>
</protein>
<accession>B4CYL9</accession>
<dbReference type="Proteomes" id="UP000005824">
    <property type="component" value="Unassembled WGS sequence"/>
</dbReference>
<dbReference type="SUPFAM" id="SSF117281">
    <property type="entry name" value="Kelch motif"/>
    <property type="match status" value="1"/>
</dbReference>
<dbReference type="eggNOG" id="COG1520">
    <property type="taxonomic scope" value="Bacteria"/>
</dbReference>
<dbReference type="InterPro" id="IPR015943">
    <property type="entry name" value="WD40/YVTN_repeat-like_dom_sf"/>
</dbReference>